<dbReference type="CDD" id="cd09008">
    <property type="entry name" value="MTAN"/>
    <property type="match status" value="1"/>
</dbReference>
<reference evidence="2 4" key="1">
    <citation type="submission" date="2023-10" db="EMBL/GenBank/DDBJ databases">
        <title>Whole Genome based description of the genera Actinobaculum and Actinotignum reveals a complex phylogenetic relationship within the species included in the genus Actinotignum.</title>
        <authorList>
            <person name="Jensen C.S."/>
            <person name="Dargis R."/>
            <person name="Kemp M."/>
            <person name="Christensen J.J."/>
        </authorList>
    </citation>
    <scope>NUCLEOTIDE SEQUENCE</scope>
    <source>
        <strain evidence="3 4">SLA_B089</strain>
        <strain evidence="2">SLA_B245</strain>
    </source>
</reference>
<dbReference type="EC" id="3.2.2.16" evidence="2"/>
<protein>
    <submittedName>
        <fullName evidence="2">5'-methylthioadenosine/S-adenosylhomocysteine nucleosidase</fullName>
        <ecNumber evidence="2">3.2.2.16</ecNumber>
        <ecNumber evidence="2">3.2.2.9</ecNumber>
    </submittedName>
</protein>
<feature type="domain" description="Nucleoside phosphorylase" evidence="1">
    <location>
        <begin position="72"/>
        <end position="248"/>
    </location>
</feature>
<dbReference type="GO" id="GO:0008930">
    <property type="term" value="F:methylthioadenosine nucleosidase activity"/>
    <property type="evidence" value="ECO:0007669"/>
    <property type="project" value="UniProtKB-EC"/>
</dbReference>
<proteinExistence type="predicted"/>
<evidence type="ECO:0000313" key="5">
    <source>
        <dbReference type="Proteomes" id="UP001288320"/>
    </source>
</evidence>
<evidence type="ECO:0000313" key="2">
    <source>
        <dbReference type="EMBL" id="MDY5141513.1"/>
    </source>
</evidence>
<evidence type="ECO:0000259" key="1">
    <source>
        <dbReference type="Pfam" id="PF01048"/>
    </source>
</evidence>
<dbReference type="Proteomes" id="UP001284901">
    <property type="component" value="Unassembled WGS sequence"/>
</dbReference>
<dbReference type="PANTHER" id="PTHR46832">
    <property type="entry name" value="5'-METHYLTHIOADENOSINE/S-ADENOSYLHOMOCYSTEINE NUCLEOSIDASE"/>
    <property type="match status" value="1"/>
</dbReference>
<dbReference type="EMBL" id="JAWNFV010000031">
    <property type="protein sequence ID" value="MDY5141513.1"/>
    <property type="molecule type" value="Genomic_DNA"/>
</dbReference>
<dbReference type="AlphaFoldDB" id="A0AAW9HEP2"/>
<gene>
    <name evidence="2" type="primary">mtnN</name>
    <name evidence="2" type="ORF">R6G74_09365</name>
    <name evidence="3" type="ORF">R6P33_08570</name>
</gene>
<dbReference type="InterPro" id="IPR010049">
    <property type="entry name" value="MTA_SAH_Nsdase"/>
</dbReference>
<dbReference type="GO" id="GO:0009164">
    <property type="term" value="P:nucleoside catabolic process"/>
    <property type="evidence" value="ECO:0007669"/>
    <property type="project" value="InterPro"/>
</dbReference>
<evidence type="ECO:0000313" key="3">
    <source>
        <dbReference type="EMBL" id="MDY5147068.1"/>
    </source>
</evidence>
<accession>A0AAW9HEP2</accession>
<evidence type="ECO:0000313" key="4">
    <source>
        <dbReference type="Proteomes" id="UP001284901"/>
    </source>
</evidence>
<dbReference type="Proteomes" id="UP001288320">
    <property type="component" value="Unassembled WGS sequence"/>
</dbReference>
<dbReference type="EC" id="3.2.2.9" evidence="2"/>
<keyword evidence="2" id="KW-0326">Glycosidase</keyword>
<organism evidence="2 5">
    <name type="scientific">Actinotignum timonense</name>
    <dbReference type="NCBI Taxonomy" id="1870995"/>
    <lineage>
        <taxon>Bacteria</taxon>
        <taxon>Bacillati</taxon>
        <taxon>Actinomycetota</taxon>
        <taxon>Actinomycetes</taxon>
        <taxon>Actinomycetales</taxon>
        <taxon>Actinomycetaceae</taxon>
        <taxon>Actinotignum</taxon>
    </lineage>
</organism>
<dbReference type="GO" id="GO:0008782">
    <property type="term" value="F:adenosylhomocysteine nucleosidase activity"/>
    <property type="evidence" value="ECO:0007669"/>
    <property type="project" value="UniProtKB-EC"/>
</dbReference>
<dbReference type="Pfam" id="PF01048">
    <property type="entry name" value="PNP_UDP_1"/>
    <property type="match status" value="1"/>
</dbReference>
<keyword evidence="4" id="KW-1185">Reference proteome</keyword>
<dbReference type="GO" id="GO:0019509">
    <property type="term" value="P:L-methionine salvage from methylthioadenosine"/>
    <property type="evidence" value="ECO:0007669"/>
    <property type="project" value="InterPro"/>
</dbReference>
<dbReference type="InterPro" id="IPR000845">
    <property type="entry name" value="Nucleoside_phosphorylase_d"/>
</dbReference>
<dbReference type="GO" id="GO:0019284">
    <property type="term" value="P:L-methionine salvage from S-adenosylmethionine"/>
    <property type="evidence" value="ECO:0007669"/>
    <property type="project" value="TreeGrafter"/>
</dbReference>
<dbReference type="EMBL" id="JAWNFY010000028">
    <property type="protein sequence ID" value="MDY5147068.1"/>
    <property type="molecule type" value="Genomic_DNA"/>
</dbReference>
<comment type="caution">
    <text evidence="2">The sequence shown here is derived from an EMBL/GenBank/DDBJ whole genome shotgun (WGS) entry which is preliminary data.</text>
</comment>
<dbReference type="RefSeq" id="WP_219619192.1">
    <property type="nucleotide sequence ID" value="NZ_CAUPFC010000012.1"/>
</dbReference>
<dbReference type="NCBIfam" id="TIGR01704">
    <property type="entry name" value="MTA_SAH-Nsdase"/>
    <property type="match status" value="1"/>
</dbReference>
<dbReference type="GeneID" id="92813318"/>
<keyword evidence="2" id="KW-0378">Hydrolase</keyword>
<sequence length="475" mass="49940">MSPTRTRSLAPGKTRARALIIAAQDEEIVPVLAALRAEPFYATTPATAESLQPIFPTELRGASGVNVPTALGPILCMRTGVGLVATACALGWALFRYRPEVIISAGSAGGLAADIRVGDVVAGTRYRYGRADATVFGYALGQVPGAPEFFEGDATLLAAVPENIRRGEVLSSDAFVTAANVEDTRTRFPDALLTDMESTAAAHTAALAGIPFLTIRSASDLCGPQAGIDYHIGIDEAADLSARAVTATLARLAEITPWLGTSAGGSRARRLTPRFSHLALEAAILYIFGRIHTPEGDDAAAPAASLDAEMVADVRTALEDSELDVDEVLACIARAQGAIAADPHLTLTAKQYDAERLAVTELAGAESGRGKLTWPPTSQTVIKRFSGYWNEALQAVGLAVSNGRKRGALKFDREDYVDALRSHAIAARRNGKTVSYNGYVEWLADSGNQGTYPSGAAIRQRFGSWSAALAEAGIS</sequence>
<name>A0AAW9HEP2_9ACTO</name>
<dbReference type="GO" id="GO:0005829">
    <property type="term" value="C:cytosol"/>
    <property type="evidence" value="ECO:0007669"/>
    <property type="project" value="TreeGrafter"/>
</dbReference>
<dbReference type="PANTHER" id="PTHR46832:SF1">
    <property type="entry name" value="5'-METHYLTHIOADENOSINE_S-ADENOSYLHOMOCYSTEINE NUCLEOSIDASE"/>
    <property type="match status" value="1"/>
</dbReference>